<dbReference type="GO" id="GO:0004792">
    <property type="term" value="F:thiosulfate-cyanide sulfurtransferase activity"/>
    <property type="evidence" value="ECO:0007669"/>
    <property type="project" value="TreeGrafter"/>
</dbReference>
<name>A0A9Q3FJ98_9BASI</name>
<keyword evidence="3" id="KW-1185">Reference proteome</keyword>
<evidence type="ECO:0000313" key="3">
    <source>
        <dbReference type="Proteomes" id="UP000765509"/>
    </source>
</evidence>
<dbReference type="PANTHER" id="PTHR44086">
    <property type="entry name" value="THIOSULFATE SULFURTRANSFERASE RDL2, MITOCHONDRIAL-RELATED"/>
    <property type="match status" value="1"/>
</dbReference>
<proteinExistence type="predicted"/>
<accession>A0A9Q3FJ98</accession>
<protein>
    <recommendedName>
        <fullName evidence="1">Rhodanese domain-containing protein</fullName>
    </recommendedName>
</protein>
<dbReference type="PROSITE" id="PS50206">
    <property type="entry name" value="RHODANESE_3"/>
    <property type="match status" value="1"/>
</dbReference>
<dbReference type="Gene3D" id="3.40.250.10">
    <property type="entry name" value="Rhodanese-like domain"/>
    <property type="match status" value="1"/>
</dbReference>
<feature type="domain" description="Rhodanese" evidence="1">
    <location>
        <begin position="2"/>
        <end position="103"/>
    </location>
</feature>
<evidence type="ECO:0000313" key="2">
    <source>
        <dbReference type="EMBL" id="MBW0541860.1"/>
    </source>
</evidence>
<dbReference type="InterPro" id="IPR001763">
    <property type="entry name" value="Rhodanese-like_dom"/>
</dbReference>
<dbReference type="Proteomes" id="UP000765509">
    <property type="component" value="Unassembled WGS sequence"/>
</dbReference>
<dbReference type="SMART" id="SM00450">
    <property type="entry name" value="RHOD"/>
    <property type="match status" value="1"/>
</dbReference>
<organism evidence="2 3">
    <name type="scientific">Austropuccinia psidii MF-1</name>
    <dbReference type="NCBI Taxonomy" id="1389203"/>
    <lineage>
        <taxon>Eukaryota</taxon>
        <taxon>Fungi</taxon>
        <taxon>Dikarya</taxon>
        <taxon>Basidiomycota</taxon>
        <taxon>Pucciniomycotina</taxon>
        <taxon>Pucciniomycetes</taxon>
        <taxon>Pucciniales</taxon>
        <taxon>Sphaerophragmiaceae</taxon>
        <taxon>Austropuccinia</taxon>
    </lineage>
</organism>
<dbReference type="Pfam" id="PF00581">
    <property type="entry name" value="Rhodanese"/>
    <property type="match status" value="1"/>
</dbReference>
<comment type="caution">
    <text evidence="2">The sequence shown here is derived from an EMBL/GenBank/DDBJ whole genome shotgun (WGS) entry which is preliminary data.</text>
</comment>
<dbReference type="GO" id="GO:0005739">
    <property type="term" value="C:mitochondrion"/>
    <property type="evidence" value="ECO:0007669"/>
    <property type="project" value="TreeGrafter"/>
</dbReference>
<dbReference type="SUPFAM" id="SSF52821">
    <property type="entry name" value="Rhodanese/Cell cycle control phosphatase"/>
    <property type="match status" value="1"/>
</dbReference>
<dbReference type="EMBL" id="AVOT02046545">
    <property type="protein sequence ID" value="MBW0541860.1"/>
    <property type="molecule type" value="Genomic_DNA"/>
</dbReference>
<dbReference type="InterPro" id="IPR036873">
    <property type="entry name" value="Rhodanese-like_dom_sf"/>
</dbReference>
<dbReference type="PANTHER" id="PTHR44086:SF10">
    <property type="entry name" value="THIOSULFATE SULFURTRANSFERASE_RHODANESE-LIKE DOMAIN-CONTAINING PROTEIN 3"/>
    <property type="match status" value="1"/>
</dbReference>
<sequence>MPSDEVLLIDVREEPEVIQGNIPSSVNLPLSNFEKLLELHPDDFTKTTGFFKPNLNQKLILYCRSGVRSSKALEIAKLKGYKNVRNFKGSWLDWIEKEKQKIN</sequence>
<evidence type="ECO:0000259" key="1">
    <source>
        <dbReference type="PROSITE" id="PS50206"/>
    </source>
</evidence>
<dbReference type="AlphaFoldDB" id="A0A9Q3FJ98"/>
<dbReference type="OrthoDB" id="566238at2759"/>
<reference evidence="2" key="1">
    <citation type="submission" date="2021-03" db="EMBL/GenBank/DDBJ databases">
        <title>Draft genome sequence of rust myrtle Austropuccinia psidii MF-1, a brazilian biotype.</title>
        <authorList>
            <person name="Quecine M.C."/>
            <person name="Pachon D.M.R."/>
            <person name="Bonatelli M.L."/>
            <person name="Correr F.H."/>
            <person name="Franceschini L.M."/>
            <person name="Leite T.F."/>
            <person name="Margarido G.R.A."/>
            <person name="Almeida C.A."/>
            <person name="Ferrarezi J.A."/>
            <person name="Labate C.A."/>
        </authorList>
    </citation>
    <scope>NUCLEOTIDE SEQUENCE</scope>
    <source>
        <strain evidence="2">MF-1</strain>
    </source>
</reference>
<gene>
    <name evidence="2" type="ORF">O181_081575</name>
</gene>